<evidence type="ECO:0000256" key="1">
    <source>
        <dbReference type="ARBA" id="ARBA00004613"/>
    </source>
</evidence>
<dbReference type="Pfam" id="PF01657">
    <property type="entry name" value="Stress-antifung"/>
    <property type="match status" value="2"/>
</dbReference>
<sequence>MAADSIGSYCAGSSYAGSNKAVASINAVLADLVATASTWGGYATSTAGKGSAVIYGLAQCRGDVSAGDCAACLADAAKQLPSTCSYSSDARIWYDFCFMRYENADFIGQADMDAGVILVNVQAVDNAKAFEKAVAKVVGKATAQASAAGSAGLGRGRDQYTPFVTVYGLAQCTRDLAPLACAQCLSTAVSRFGGYCGARQGCQINYSSCRVRYEIYPFYFPLAGDGRRAVTDMTKNTKIVVHP</sequence>
<proteinExistence type="inferred from homology"/>
<dbReference type="Gene3D" id="3.30.430.20">
    <property type="entry name" value="Gnk2 domain, C-X8-C-X2-C motif"/>
    <property type="match status" value="2"/>
</dbReference>
<evidence type="ECO:0000313" key="8">
    <source>
        <dbReference type="Proteomes" id="UP000823388"/>
    </source>
</evidence>
<dbReference type="Proteomes" id="UP000823388">
    <property type="component" value="Chromosome 9N"/>
</dbReference>
<keyword evidence="4" id="KW-0677">Repeat</keyword>
<dbReference type="InterPro" id="IPR038408">
    <property type="entry name" value="GNK2_sf"/>
</dbReference>
<dbReference type="CDD" id="cd23509">
    <property type="entry name" value="Gnk2-like"/>
    <property type="match status" value="2"/>
</dbReference>
<dbReference type="EMBL" id="CM029054">
    <property type="protein sequence ID" value="KAG2541718.1"/>
    <property type="molecule type" value="Genomic_DNA"/>
</dbReference>
<dbReference type="InterPro" id="IPR002902">
    <property type="entry name" value="GNK2"/>
</dbReference>
<gene>
    <name evidence="7" type="ORF">PVAP13_9NG696500</name>
</gene>
<reference evidence="7" key="1">
    <citation type="submission" date="2020-05" db="EMBL/GenBank/DDBJ databases">
        <title>WGS assembly of Panicum virgatum.</title>
        <authorList>
            <person name="Lovell J.T."/>
            <person name="Jenkins J."/>
            <person name="Shu S."/>
            <person name="Juenger T.E."/>
            <person name="Schmutz J."/>
        </authorList>
    </citation>
    <scope>NUCLEOTIDE SEQUENCE</scope>
    <source>
        <strain evidence="7">AP13</strain>
    </source>
</reference>
<evidence type="ECO:0000313" key="7">
    <source>
        <dbReference type="EMBL" id="KAG2541718.1"/>
    </source>
</evidence>
<keyword evidence="8" id="KW-1185">Reference proteome</keyword>
<organism evidence="7 8">
    <name type="scientific">Panicum virgatum</name>
    <name type="common">Blackwell switchgrass</name>
    <dbReference type="NCBI Taxonomy" id="38727"/>
    <lineage>
        <taxon>Eukaryota</taxon>
        <taxon>Viridiplantae</taxon>
        <taxon>Streptophyta</taxon>
        <taxon>Embryophyta</taxon>
        <taxon>Tracheophyta</taxon>
        <taxon>Spermatophyta</taxon>
        <taxon>Magnoliopsida</taxon>
        <taxon>Liliopsida</taxon>
        <taxon>Poales</taxon>
        <taxon>Poaceae</taxon>
        <taxon>PACMAD clade</taxon>
        <taxon>Panicoideae</taxon>
        <taxon>Panicodae</taxon>
        <taxon>Paniceae</taxon>
        <taxon>Panicinae</taxon>
        <taxon>Panicum</taxon>
        <taxon>Panicum sect. Hiantes</taxon>
    </lineage>
</organism>
<dbReference type="PANTHER" id="PTHR32411:SF55">
    <property type="entry name" value="CYSTEINE-RICH REPEAT SECRETORY PROTEIN 55"/>
    <property type="match status" value="1"/>
</dbReference>
<dbReference type="GO" id="GO:0005576">
    <property type="term" value="C:extracellular region"/>
    <property type="evidence" value="ECO:0007669"/>
    <property type="project" value="UniProtKB-SubCell"/>
</dbReference>
<evidence type="ECO:0000256" key="3">
    <source>
        <dbReference type="ARBA" id="ARBA00022729"/>
    </source>
</evidence>
<feature type="domain" description="Gnk2-homologous" evidence="6">
    <location>
        <begin position="112"/>
        <end position="218"/>
    </location>
</feature>
<evidence type="ECO:0000256" key="4">
    <source>
        <dbReference type="ARBA" id="ARBA00022737"/>
    </source>
</evidence>
<evidence type="ECO:0000259" key="6">
    <source>
        <dbReference type="PROSITE" id="PS51473"/>
    </source>
</evidence>
<protein>
    <recommendedName>
        <fullName evidence="6">Gnk2-homologous domain-containing protein</fullName>
    </recommendedName>
</protein>
<comment type="similarity">
    <text evidence="5">Belongs to the cysteine-rich repeat secretory protein family.</text>
</comment>
<feature type="domain" description="Gnk2-homologous" evidence="6">
    <location>
        <begin position="3"/>
        <end position="106"/>
    </location>
</feature>
<evidence type="ECO:0000256" key="5">
    <source>
        <dbReference type="ARBA" id="ARBA00038515"/>
    </source>
</evidence>
<comment type="caution">
    <text evidence="7">The sequence shown here is derived from an EMBL/GenBank/DDBJ whole genome shotgun (WGS) entry which is preliminary data.</text>
</comment>
<dbReference type="AlphaFoldDB" id="A0A8T0MYB8"/>
<keyword evidence="3" id="KW-0732">Signal</keyword>
<dbReference type="InterPro" id="IPR050581">
    <property type="entry name" value="CRR_secretory_protein"/>
</dbReference>
<evidence type="ECO:0000256" key="2">
    <source>
        <dbReference type="ARBA" id="ARBA00022525"/>
    </source>
</evidence>
<dbReference type="PANTHER" id="PTHR32411">
    <property type="entry name" value="CYSTEINE-RICH REPEAT SECRETORY PROTEIN 38-RELATED"/>
    <property type="match status" value="1"/>
</dbReference>
<keyword evidence="2" id="KW-0964">Secreted</keyword>
<comment type="subcellular location">
    <subcellularLocation>
        <location evidence="1">Secreted</location>
    </subcellularLocation>
</comment>
<name>A0A8T0MYB8_PANVG</name>
<dbReference type="PROSITE" id="PS51473">
    <property type="entry name" value="GNK2"/>
    <property type="match status" value="2"/>
</dbReference>
<accession>A0A8T0MYB8</accession>